<dbReference type="Gene3D" id="3.90.1140.10">
    <property type="entry name" value="Cyclic phosphodiesterase"/>
    <property type="match status" value="1"/>
</dbReference>
<dbReference type="OrthoDB" id="4954742at2"/>
<dbReference type="InterPro" id="IPR009389">
    <property type="entry name" value="DUF1045"/>
</dbReference>
<protein>
    <submittedName>
        <fullName evidence="1">Phosphonate metabolism protein</fullName>
    </submittedName>
</protein>
<reference evidence="1 2" key="1">
    <citation type="journal article" date="2018" name="Arch. Microbiol.">
        <title>New insights into the metabolic potential of the phototrophic purple bacterium Rhodopila globiformis DSM 161(T) from its draft genome sequence and evidence for a vanadium-dependent nitrogenase.</title>
        <authorList>
            <person name="Imhoff J.F."/>
            <person name="Rahn T."/>
            <person name="Kunzel S."/>
            <person name="Neulinger S.C."/>
        </authorList>
    </citation>
    <scope>NUCLEOTIDE SEQUENCE [LARGE SCALE GENOMIC DNA]</scope>
    <source>
        <strain evidence="1 2">DSM 161</strain>
    </source>
</reference>
<keyword evidence="2" id="KW-1185">Reference proteome</keyword>
<accession>A0A2S6NAZ1</accession>
<dbReference type="PIRSF" id="PIRSF033328">
    <property type="entry name" value="Phest_Mll4975"/>
    <property type="match status" value="1"/>
</dbReference>
<sequence>MGRVAIYYAPLPDDPLTPLATAWLGRDPVTGAPAAQPPVAGIAEVTADPRRYGFHATLKPPMRLAEGRSWRELMTAVRAVAARIPPFDLPRLSVQDLWGFLALRETTPCPPLQALADACVAELDDFRAPPSDAELARRHAAGLSAGQAAMLRRWGYPYVFGSWFFHMTLTRRLSEAEKAVFMPAAEAWFAPALAVPRRVVDLAIFTQAGGDAAFNIAERVRLRG</sequence>
<dbReference type="EMBL" id="NHRY01000183">
    <property type="protein sequence ID" value="PPQ31761.1"/>
    <property type="molecule type" value="Genomic_DNA"/>
</dbReference>
<dbReference type="NCBIfam" id="TIGR03223">
    <property type="entry name" value="Phn_opern_protn"/>
    <property type="match status" value="1"/>
</dbReference>
<gene>
    <name evidence="1" type="ORF">CCS01_16745</name>
</gene>
<proteinExistence type="predicted"/>
<evidence type="ECO:0000313" key="2">
    <source>
        <dbReference type="Proteomes" id="UP000239724"/>
    </source>
</evidence>
<dbReference type="Proteomes" id="UP000239724">
    <property type="component" value="Unassembled WGS sequence"/>
</dbReference>
<dbReference type="Pfam" id="PF06299">
    <property type="entry name" value="DUF1045"/>
    <property type="match status" value="1"/>
</dbReference>
<evidence type="ECO:0000313" key="1">
    <source>
        <dbReference type="EMBL" id="PPQ31761.1"/>
    </source>
</evidence>
<comment type="caution">
    <text evidence="1">The sequence shown here is derived from an EMBL/GenBank/DDBJ whole genome shotgun (WGS) entry which is preliminary data.</text>
</comment>
<dbReference type="AlphaFoldDB" id="A0A2S6NAZ1"/>
<name>A0A2S6NAZ1_RHOGL</name>
<dbReference type="RefSeq" id="WP_104519971.1">
    <property type="nucleotide sequence ID" value="NZ_NHRY01000183.1"/>
</dbReference>
<organism evidence="1 2">
    <name type="scientific">Rhodopila globiformis</name>
    <name type="common">Rhodopseudomonas globiformis</name>
    <dbReference type="NCBI Taxonomy" id="1071"/>
    <lineage>
        <taxon>Bacteria</taxon>
        <taxon>Pseudomonadati</taxon>
        <taxon>Pseudomonadota</taxon>
        <taxon>Alphaproteobacteria</taxon>
        <taxon>Acetobacterales</taxon>
        <taxon>Acetobacteraceae</taxon>
        <taxon>Rhodopila</taxon>
    </lineage>
</organism>